<reference evidence="5" key="1">
    <citation type="submission" date="2017-08" db="EMBL/GenBank/DDBJ databases">
        <authorList>
            <person name="Varghese N."/>
            <person name="Submissions S."/>
        </authorList>
    </citation>
    <scope>NUCLEOTIDE SEQUENCE [LARGE SCALE GENOMIC DNA]</scope>
    <source>
        <strain evidence="5">USBA17B2</strain>
    </source>
</reference>
<dbReference type="GO" id="GO:0009396">
    <property type="term" value="P:folic acid-containing compound biosynthetic process"/>
    <property type="evidence" value="ECO:0007669"/>
    <property type="project" value="TreeGrafter"/>
</dbReference>
<dbReference type="SUPFAM" id="SSF100950">
    <property type="entry name" value="NagB/RpiA/CoA transferase-like"/>
    <property type="match status" value="1"/>
</dbReference>
<gene>
    <name evidence="4" type="ORF">SAMN05421879_102306</name>
</gene>
<comment type="similarity">
    <text evidence="1">Belongs to the 5-formyltetrahydrofolate cyclo-ligase family.</text>
</comment>
<keyword evidence="2" id="KW-0547">Nucleotide-binding</keyword>
<dbReference type="Proteomes" id="UP000219688">
    <property type="component" value="Unassembled WGS sequence"/>
</dbReference>
<evidence type="ECO:0000313" key="4">
    <source>
        <dbReference type="EMBL" id="SOC54000.1"/>
    </source>
</evidence>
<dbReference type="PANTHER" id="PTHR23407">
    <property type="entry name" value="ATPASE INHIBITOR/5-FORMYLTETRAHYDROFOLATE CYCLO-LIGASE"/>
    <property type="match status" value="1"/>
</dbReference>
<dbReference type="GO" id="GO:0030272">
    <property type="term" value="F:5-formyltetrahydrofolate cyclo-ligase activity"/>
    <property type="evidence" value="ECO:0007669"/>
    <property type="project" value="TreeGrafter"/>
</dbReference>
<dbReference type="GO" id="GO:0035999">
    <property type="term" value="P:tetrahydrofolate interconversion"/>
    <property type="evidence" value="ECO:0007669"/>
    <property type="project" value="TreeGrafter"/>
</dbReference>
<dbReference type="InterPro" id="IPR002698">
    <property type="entry name" value="FTHF_cligase"/>
</dbReference>
<name>A0A285VIW5_9MICO</name>
<dbReference type="GO" id="GO:0005524">
    <property type="term" value="F:ATP binding"/>
    <property type="evidence" value="ECO:0007669"/>
    <property type="project" value="UniProtKB-KW"/>
</dbReference>
<dbReference type="EMBL" id="OBQK01000002">
    <property type="protein sequence ID" value="SOC54000.1"/>
    <property type="molecule type" value="Genomic_DNA"/>
</dbReference>
<keyword evidence="5" id="KW-1185">Reference proteome</keyword>
<accession>A0A285VIW5</accession>
<sequence>MNLAGRDNGPVEPVPSLPRYLPSGDVVADKASWRTLVRAARRELVAGWGEDGRSGAAGRLAEGGLAFLRGYAAAHRDGDLPGLCVTAFEPMRTEPPVDGLTGALIAEGVRVLVPLTLERPRLDWADLADPDRRPLGSGVLAEVDVFLVPGLAVSVDGVRLGQGGGYYDTTLPGAREASGGAPVVICLHDHEVVPSVPADEHDVVVDAVLRPATGVVGVPLGIPGGGLSDPRRRPARG</sequence>
<evidence type="ECO:0000256" key="3">
    <source>
        <dbReference type="ARBA" id="ARBA00022840"/>
    </source>
</evidence>
<proteinExistence type="inferred from homology"/>
<keyword evidence="3" id="KW-0067">ATP-binding</keyword>
<dbReference type="InterPro" id="IPR037171">
    <property type="entry name" value="NagB/RpiA_transferase-like"/>
</dbReference>
<dbReference type="Gene3D" id="3.40.50.10420">
    <property type="entry name" value="NagB/RpiA/CoA transferase-like"/>
    <property type="match status" value="1"/>
</dbReference>
<evidence type="ECO:0000313" key="5">
    <source>
        <dbReference type="Proteomes" id="UP000219688"/>
    </source>
</evidence>
<evidence type="ECO:0000256" key="2">
    <source>
        <dbReference type="ARBA" id="ARBA00022741"/>
    </source>
</evidence>
<dbReference type="Pfam" id="PF01812">
    <property type="entry name" value="5-FTHF_cyc-lig"/>
    <property type="match status" value="1"/>
</dbReference>
<dbReference type="AlphaFoldDB" id="A0A285VIW5"/>
<evidence type="ECO:0000256" key="1">
    <source>
        <dbReference type="ARBA" id="ARBA00010638"/>
    </source>
</evidence>
<dbReference type="InterPro" id="IPR024185">
    <property type="entry name" value="FTHF_cligase-like_sf"/>
</dbReference>
<keyword evidence="4" id="KW-0436">Ligase</keyword>
<organism evidence="4 5">
    <name type="scientific">Ornithinimicrobium cerasi</name>
    <dbReference type="NCBI Taxonomy" id="2248773"/>
    <lineage>
        <taxon>Bacteria</taxon>
        <taxon>Bacillati</taxon>
        <taxon>Actinomycetota</taxon>
        <taxon>Actinomycetes</taxon>
        <taxon>Micrococcales</taxon>
        <taxon>Ornithinimicrobiaceae</taxon>
        <taxon>Ornithinimicrobium</taxon>
    </lineage>
</organism>
<dbReference type="PANTHER" id="PTHR23407:SF1">
    <property type="entry name" value="5-FORMYLTETRAHYDROFOLATE CYCLO-LIGASE"/>
    <property type="match status" value="1"/>
</dbReference>
<protein>
    <submittedName>
        <fullName evidence="4">5-formyltetrahydrofolate cyclo-ligase</fullName>
    </submittedName>
</protein>